<dbReference type="EMBL" id="OW659477">
    <property type="protein sequence ID" value="CAH2763295.1"/>
    <property type="molecule type" value="Genomic_DNA"/>
</dbReference>
<evidence type="ECO:0000313" key="2">
    <source>
        <dbReference type="EMBL" id="CAH2763257.1"/>
    </source>
</evidence>
<proteinExistence type="predicted"/>
<dbReference type="Proteomes" id="UP001154111">
    <property type="component" value="Chromosome"/>
</dbReference>
<keyword evidence="1" id="KW-0812">Transmembrane</keyword>
<sequence>MRKFRFKWLLLVSALVYAYYSFFYKSPETGIPIAFFAVLLSWFFLECYFEFLYKKRKLTFKFSERMIIGASSILIMIGITGGNLAMLSRYHLVIFTSLWLGLLILSAVYLLRHVEIDPRTRVLNMFVDQMNHVSEFGLQRMHALYQAMVLTAPNFPIDNLVLTLYADLIQYDHLEIEIPSQKLEHFIRHNVPQNQIIELLNHHTLENHFEGIQASIEKTLKDVLEDGTFAVTGVSPIYMLVVFAYTFNEILIVNRSGLDVYAYQVQSAENTSKQAPYHKLIQRKDAFGILRLLREKSIE</sequence>
<feature type="transmembrane region" description="Helical" evidence="1">
    <location>
        <begin position="65"/>
        <end position="86"/>
    </location>
</feature>
<evidence type="ECO:0000313" key="5">
    <source>
        <dbReference type="Proteomes" id="UP001154111"/>
    </source>
</evidence>
<dbReference type="EMBL" id="OW659496">
    <property type="protein sequence ID" value="CAH2763257.1"/>
    <property type="molecule type" value="Genomic_DNA"/>
</dbReference>
<evidence type="ECO:0000313" key="3">
    <source>
        <dbReference type="EMBL" id="CAH2763295.1"/>
    </source>
</evidence>
<organism evidence="3 5">
    <name type="scientific">Erysipelothrix amsterdamensis</name>
    <dbReference type="NCBI Taxonomy" id="2929157"/>
    <lineage>
        <taxon>Bacteria</taxon>
        <taxon>Bacillati</taxon>
        <taxon>Bacillota</taxon>
        <taxon>Erysipelotrichia</taxon>
        <taxon>Erysipelotrichales</taxon>
        <taxon>Erysipelotrichaceae</taxon>
        <taxon>Erysipelothrix</taxon>
    </lineage>
</organism>
<keyword evidence="4" id="KW-1185">Reference proteome</keyword>
<feature type="transmembrane region" description="Helical" evidence="1">
    <location>
        <begin position="92"/>
        <end position="111"/>
    </location>
</feature>
<reference evidence="3" key="1">
    <citation type="submission" date="2022-04" db="EMBL/GenBank/DDBJ databases">
        <authorList>
            <person name="Forde T."/>
        </authorList>
    </citation>
    <scope>NUCLEOTIDE SEQUENCE</scope>
    <source>
        <strain evidence="3">A18Y016a</strain>
        <strain evidence="2">A18Y020d</strain>
    </source>
</reference>
<evidence type="ECO:0000256" key="1">
    <source>
        <dbReference type="SAM" id="Phobius"/>
    </source>
</evidence>
<keyword evidence="1" id="KW-0472">Membrane</keyword>
<feature type="transmembrane region" description="Helical" evidence="1">
    <location>
        <begin position="33"/>
        <end position="53"/>
    </location>
</feature>
<dbReference type="AlphaFoldDB" id="A0AAU9VIK4"/>
<gene>
    <name evidence="3" type="ORF">ERYAMS2_01654</name>
    <name evidence="2" type="ORF">ERYAMS_01359</name>
</gene>
<protein>
    <submittedName>
        <fullName evidence="3">Uncharacterized protein</fullName>
    </submittedName>
</protein>
<dbReference type="RefSeq" id="WP_123171232.1">
    <property type="nucleotide sequence ID" value="NZ_OW659477.1"/>
</dbReference>
<keyword evidence="1" id="KW-1133">Transmembrane helix</keyword>
<accession>A0AAU9VIK4</accession>
<dbReference type="Proteomes" id="UP001154095">
    <property type="component" value="Chromosome"/>
</dbReference>
<name>A0AAU9VIK4_9FIRM</name>
<evidence type="ECO:0000313" key="4">
    <source>
        <dbReference type="Proteomes" id="UP001154095"/>
    </source>
</evidence>